<dbReference type="EMBL" id="JAXUIC010000005">
    <property type="protein sequence ID" value="KAK4589833.1"/>
    <property type="molecule type" value="Genomic_DNA"/>
</dbReference>
<dbReference type="AlphaFoldDB" id="A0AAN7FBC6"/>
<dbReference type="InterPro" id="IPR036047">
    <property type="entry name" value="F-box-like_dom_sf"/>
</dbReference>
<dbReference type="InterPro" id="IPR050796">
    <property type="entry name" value="SCF_F-box_component"/>
</dbReference>
<comment type="caution">
    <text evidence="1">The sequence shown here is derived from an EMBL/GenBank/DDBJ whole genome shotgun (WGS) entry which is preliminary data.</text>
</comment>
<sequence>MYQILAKLSGFAIWKNILENILMQIFLRLPVTSLIRFHIFSKDCYKMISSTHSIKQQLKLAIKSNADIKLFMENLDGKVYLVGFSVTQDTYLSKQIALPFSSKDHALNFQGYLPHIRGCCHGLLCSIVHFDDGPDKVVILNPHIKKYKTILLERAPYSMATRYSLKSRSWKEIDFPMEERALISFSYDSMTINTNEAFHWLTRLPNKVSILIFNLFSEKLMLFNIPVQPSKEQRRWTYLQVLNGKLCFSLNSEYSVDIWGLMEYGKSNSWHKIYGLDFSKINPQPLAIYRPLLVSEDGRQLLLEESIGLKTKLLWYELEVESARWVRFESLPEGFITTISIGTLLLLDEMMA</sequence>
<proteinExistence type="predicted"/>
<name>A0AAN7FBC6_QUERU</name>
<reference evidence="1 2" key="1">
    <citation type="journal article" date="2023" name="G3 (Bethesda)">
        <title>A haplotype-resolved chromosome-scale genome for Quercus rubra L. provides insights into the genetics of adaptive traits for red oak species.</title>
        <authorList>
            <person name="Kapoor B."/>
            <person name="Jenkins J."/>
            <person name="Schmutz J."/>
            <person name="Zhebentyayeva T."/>
            <person name="Kuelheim C."/>
            <person name="Coggeshall M."/>
            <person name="Heim C."/>
            <person name="Lasky J.R."/>
            <person name="Leites L."/>
            <person name="Islam-Faridi N."/>
            <person name="Romero-Severson J."/>
            <person name="DeLeo V.L."/>
            <person name="Lucas S.M."/>
            <person name="Lazic D."/>
            <person name="Gailing O."/>
            <person name="Carlson J."/>
            <person name="Staton M."/>
        </authorList>
    </citation>
    <scope>NUCLEOTIDE SEQUENCE [LARGE SCALE GENOMIC DNA]</scope>
    <source>
        <strain evidence="1">Pseudo-F2</strain>
    </source>
</reference>
<keyword evidence="2" id="KW-1185">Reference proteome</keyword>
<evidence type="ECO:0000313" key="2">
    <source>
        <dbReference type="Proteomes" id="UP001324115"/>
    </source>
</evidence>
<dbReference type="Proteomes" id="UP001324115">
    <property type="component" value="Unassembled WGS sequence"/>
</dbReference>
<dbReference type="SUPFAM" id="SSF81383">
    <property type="entry name" value="F-box domain"/>
    <property type="match status" value="1"/>
</dbReference>
<organism evidence="1 2">
    <name type="scientific">Quercus rubra</name>
    <name type="common">Northern red oak</name>
    <name type="synonym">Quercus borealis</name>
    <dbReference type="NCBI Taxonomy" id="3512"/>
    <lineage>
        <taxon>Eukaryota</taxon>
        <taxon>Viridiplantae</taxon>
        <taxon>Streptophyta</taxon>
        <taxon>Embryophyta</taxon>
        <taxon>Tracheophyta</taxon>
        <taxon>Spermatophyta</taxon>
        <taxon>Magnoliopsida</taxon>
        <taxon>eudicotyledons</taxon>
        <taxon>Gunneridae</taxon>
        <taxon>Pentapetalae</taxon>
        <taxon>rosids</taxon>
        <taxon>fabids</taxon>
        <taxon>Fagales</taxon>
        <taxon>Fagaceae</taxon>
        <taxon>Quercus</taxon>
    </lineage>
</organism>
<evidence type="ECO:0000313" key="1">
    <source>
        <dbReference type="EMBL" id="KAK4589833.1"/>
    </source>
</evidence>
<dbReference type="PANTHER" id="PTHR31672:SF13">
    <property type="entry name" value="F-BOX PROTEIN CPR30-LIKE"/>
    <property type="match status" value="1"/>
</dbReference>
<accession>A0AAN7FBC6</accession>
<dbReference type="PANTHER" id="PTHR31672">
    <property type="entry name" value="BNACNNG10540D PROTEIN"/>
    <property type="match status" value="1"/>
</dbReference>
<gene>
    <name evidence="1" type="ORF">RGQ29_020428</name>
</gene>
<protein>
    <submittedName>
        <fullName evidence="1">Uncharacterized protein</fullName>
    </submittedName>
</protein>